<evidence type="ECO:0000259" key="8">
    <source>
        <dbReference type="PROSITE" id="PS50089"/>
    </source>
</evidence>
<dbReference type="InterPro" id="IPR017853">
    <property type="entry name" value="GH"/>
</dbReference>
<dbReference type="PANTHER" id="PTHR15710:SF74">
    <property type="entry name" value="RING-TYPE E3 UBIQUITIN TRANSFERASE-RELATED"/>
    <property type="match status" value="1"/>
</dbReference>
<evidence type="ECO:0000256" key="6">
    <source>
        <dbReference type="PROSITE-ProRule" id="PRU00175"/>
    </source>
</evidence>
<keyword evidence="4 6" id="KW-0863">Zinc-finger</keyword>
<keyword evidence="5" id="KW-0862">Zinc</keyword>
<dbReference type="Gene3D" id="3.20.20.80">
    <property type="entry name" value="Glycosidases"/>
    <property type="match status" value="1"/>
</dbReference>
<comment type="catalytic activity">
    <reaction evidence="1">
        <text>S-ubiquitinyl-[E2 ubiquitin-conjugating enzyme]-L-cysteine + [acceptor protein]-L-lysine = [E2 ubiquitin-conjugating enzyme]-L-cysteine + N(6)-ubiquitinyl-[acceptor protein]-L-lysine.</text>
        <dbReference type="EC" id="2.3.2.27"/>
    </reaction>
</comment>
<dbReference type="SUPFAM" id="SSF51445">
    <property type="entry name" value="(Trans)glycosidases"/>
    <property type="match status" value="1"/>
</dbReference>
<dbReference type="EC" id="2.3.2.27" evidence="2"/>
<evidence type="ECO:0000313" key="10">
    <source>
        <dbReference type="Proteomes" id="UP000306102"/>
    </source>
</evidence>
<sequence length="208" mass="21897">MADNSDHWIKVSGSLASSTPSTQKKSCLAPEMATVNNPGGVCTVCMEAFLQSAEEGTVGEQIPCGHVYHDTCIAKWLSLHDSCPLCRCKISGRAKEFDAPSHLLERPSLFGALADTHTFIKDQTTIDTVKIFDANPDILRAFANSDIYVTVTVANSDIPAVSKLSAAVSCVANNILLSTPPPKSTASPSGTKSLPPPTKPSSPTSSPP</sequence>
<feature type="domain" description="RING-type" evidence="8">
    <location>
        <begin position="42"/>
        <end position="87"/>
    </location>
</feature>
<accession>A0A4V3WIZ9</accession>
<dbReference type="InterPro" id="IPR013083">
    <property type="entry name" value="Znf_RING/FYVE/PHD"/>
</dbReference>
<dbReference type="InterPro" id="IPR001841">
    <property type="entry name" value="Znf_RING"/>
</dbReference>
<dbReference type="Pfam" id="PF13639">
    <property type="entry name" value="zf-RING_2"/>
    <property type="match status" value="1"/>
</dbReference>
<dbReference type="GO" id="GO:0061630">
    <property type="term" value="F:ubiquitin protein ligase activity"/>
    <property type="evidence" value="ECO:0007669"/>
    <property type="project" value="UniProtKB-EC"/>
</dbReference>
<feature type="region of interest" description="Disordered" evidence="7">
    <location>
        <begin position="178"/>
        <end position="208"/>
    </location>
</feature>
<gene>
    <name evidence="9" type="ORF">TEA_019929</name>
</gene>
<evidence type="ECO:0000256" key="7">
    <source>
        <dbReference type="SAM" id="MobiDB-lite"/>
    </source>
</evidence>
<dbReference type="PANTHER" id="PTHR15710">
    <property type="entry name" value="E3 UBIQUITIN-PROTEIN LIGASE PRAJA"/>
    <property type="match status" value="1"/>
</dbReference>
<dbReference type="SUPFAM" id="SSF57850">
    <property type="entry name" value="RING/U-box"/>
    <property type="match status" value="1"/>
</dbReference>
<dbReference type="EMBL" id="SDRB02013413">
    <property type="protein sequence ID" value="THF94936.1"/>
    <property type="molecule type" value="Genomic_DNA"/>
</dbReference>
<organism evidence="9 10">
    <name type="scientific">Camellia sinensis var. sinensis</name>
    <name type="common">China tea</name>
    <dbReference type="NCBI Taxonomy" id="542762"/>
    <lineage>
        <taxon>Eukaryota</taxon>
        <taxon>Viridiplantae</taxon>
        <taxon>Streptophyta</taxon>
        <taxon>Embryophyta</taxon>
        <taxon>Tracheophyta</taxon>
        <taxon>Spermatophyta</taxon>
        <taxon>Magnoliopsida</taxon>
        <taxon>eudicotyledons</taxon>
        <taxon>Gunneridae</taxon>
        <taxon>Pentapetalae</taxon>
        <taxon>asterids</taxon>
        <taxon>Ericales</taxon>
        <taxon>Theaceae</taxon>
        <taxon>Camellia</taxon>
    </lineage>
</organism>
<evidence type="ECO:0000256" key="5">
    <source>
        <dbReference type="ARBA" id="ARBA00022833"/>
    </source>
</evidence>
<dbReference type="AlphaFoldDB" id="A0A4V3WIZ9"/>
<keyword evidence="10" id="KW-1185">Reference proteome</keyword>
<comment type="caution">
    <text evidence="9">The sequence shown here is derived from an EMBL/GenBank/DDBJ whole genome shotgun (WGS) entry which is preliminary data.</text>
</comment>
<dbReference type="PROSITE" id="PS50089">
    <property type="entry name" value="ZF_RING_2"/>
    <property type="match status" value="1"/>
</dbReference>
<protein>
    <recommendedName>
        <fullName evidence="2">RING-type E3 ubiquitin transferase</fullName>
        <ecNumber evidence="2">2.3.2.27</ecNumber>
    </recommendedName>
</protein>
<evidence type="ECO:0000256" key="1">
    <source>
        <dbReference type="ARBA" id="ARBA00000900"/>
    </source>
</evidence>
<reference evidence="9 10" key="1">
    <citation type="journal article" date="2018" name="Proc. Natl. Acad. Sci. U.S.A.">
        <title>Draft genome sequence of Camellia sinensis var. sinensis provides insights into the evolution of the tea genome and tea quality.</title>
        <authorList>
            <person name="Wei C."/>
            <person name="Yang H."/>
            <person name="Wang S."/>
            <person name="Zhao J."/>
            <person name="Liu C."/>
            <person name="Gao L."/>
            <person name="Xia E."/>
            <person name="Lu Y."/>
            <person name="Tai Y."/>
            <person name="She G."/>
            <person name="Sun J."/>
            <person name="Cao H."/>
            <person name="Tong W."/>
            <person name="Gao Q."/>
            <person name="Li Y."/>
            <person name="Deng W."/>
            <person name="Jiang X."/>
            <person name="Wang W."/>
            <person name="Chen Q."/>
            <person name="Zhang S."/>
            <person name="Li H."/>
            <person name="Wu J."/>
            <person name="Wang P."/>
            <person name="Li P."/>
            <person name="Shi C."/>
            <person name="Zheng F."/>
            <person name="Jian J."/>
            <person name="Huang B."/>
            <person name="Shan D."/>
            <person name="Shi M."/>
            <person name="Fang C."/>
            <person name="Yue Y."/>
            <person name="Li F."/>
            <person name="Li D."/>
            <person name="Wei S."/>
            <person name="Han B."/>
            <person name="Jiang C."/>
            <person name="Yin Y."/>
            <person name="Xia T."/>
            <person name="Zhang Z."/>
            <person name="Bennetzen J.L."/>
            <person name="Zhao S."/>
            <person name="Wan X."/>
        </authorList>
    </citation>
    <scope>NUCLEOTIDE SEQUENCE [LARGE SCALE GENOMIC DNA]</scope>
    <source>
        <strain evidence="10">cv. Shuchazao</strain>
        <tissue evidence="9">Leaf</tissue>
    </source>
</reference>
<proteinExistence type="predicted"/>
<keyword evidence="3" id="KW-0479">Metal-binding</keyword>
<evidence type="ECO:0000313" key="9">
    <source>
        <dbReference type="EMBL" id="THF94936.1"/>
    </source>
</evidence>
<name>A0A4V3WIZ9_CAMSN</name>
<feature type="compositionally biased region" description="Pro residues" evidence="7">
    <location>
        <begin position="194"/>
        <end position="208"/>
    </location>
</feature>
<feature type="compositionally biased region" description="Low complexity" evidence="7">
    <location>
        <begin position="184"/>
        <end position="193"/>
    </location>
</feature>
<dbReference type="GO" id="GO:0008270">
    <property type="term" value="F:zinc ion binding"/>
    <property type="evidence" value="ECO:0007669"/>
    <property type="project" value="UniProtKB-KW"/>
</dbReference>
<dbReference type="Proteomes" id="UP000306102">
    <property type="component" value="Unassembled WGS sequence"/>
</dbReference>
<dbReference type="Gene3D" id="3.30.40.10">
    <property type="entry name" value="Zinc/RING finger domain, C3HC4 (zinc finger)"/>
    <property type="match status" value="1"/>
</dbReference>
<evidence type="ECO:0000256" key="3">
    <source>
        <dbReference type="ARBA" id="ARBA00022723"/>
    </source>
</evidence>
<evidence type="ECO:0000256" key="4">
    <source>
        <dbReference type="ARBA" id="ARBA00022771"/>
    </source>
</evidence>
<evidence type="ECO:0000256" key="2">
    <source>
        <dbReference type="ARBA" id="ARBA00012483"/>
    </source>
</evidence>
<dbReference type="SMART" id="SM00184">
    <property type="entry name" value="RING"/>
    <property type="match status" value="1"/>
</dbReference>